<evidence type="ECO:0000256" key="3">
    <source>
        <dbReference type="ARBA" id="ARBA00023242"/>
    </source>
</evidence>
<dbReference type="InterPro" id="IPR059141">
    <property type="entry name" value="Beta-prop_Nup120_160"/>
</dbReference>
<keyword evidence="3" id="KW-0539">Nucleus</keyword>
<dbReference type="Pfam" id="PF11715">
    <property type="entry name" value="Beta-prop_Nup120_160"/>
    <property type="match status" value="1"/>
</dbReference>
<dbReference type="InterPro" id="IPR048884">
    <property type="entry name" value="Nup120_helical"/>
</dbReference>
<dbReference type="Pfam" id="PF21486">
    <property type="entry name" value="NUP120_helical"/>
    <property type="match status" value="1"/>
</dbReference>
<comment type="caution">
    <text evidence="7">The sequence shown here is derived from an EMBL/GenBank/DDBJ whole genome shotgun (WGS) entry which is preliminary data.</text>
</comment>
<organism evidence="7 8">
    <name type="scientific">Hymenoscyphus fraxineus</name>
    <dbReference type="NCBI Taxonomy" id="746836"/>
    <lineage>
        <taxon>Eukaryota</taxon>
        <taxon>Fungi</taxon>
        <taxon>Dikarya</taxon>
        <taxon>Ascomycota</taxon>
        <taxon>Pezizomycotina</taxon>
        <taxon>Leotiomycetes</taxon>
        <taxon>Helotiales</taxon>
        <taxon>Helotiaceae</taxon>
        <taxon>Hymenoscyphus</taxon>
    </lineage>
</organism>
<name>A0A9N9KRE6_9HELO</name>
<evidence type="ECO:0000313" key="7">
    <source>
        <dbReference type="EMBL" id="CAG8950672.1"/>
    </source>
</evidence>
<keyword evidence="2" id="KW-0813">Transport</keyword>
<comment type="subcellular location">
    <subcellularLocation>
        <location evidence="1">Nucleus</location>
    </subcellularLocation>
</comment>
<reference evidence="7" key="1">
    <citation type="submission" date="2021-07" db="EMBL/GenBank/DDBJ databases">
        <authorList>
            <person name="Durling M."/>
        </authorList>
    </citation>
    <scope>NUCLEOTIDE SEQUENCE</scope>
</reference>
<evidence type="ECO:0000256" key="2">
    <source>
        <dbReference type="ARBA" id="ARBA00022448"/>
    </source>
</evidence>
<evidence type="ECO:0000256" key="1">
    <source>
        <dbReference type="ARBA" id="ARBA00004123"/>
    </source>
</evidence>
<dbReference type="OrthoDB" id="67716at2759"/>
<feature type="domain" description="Nucleoporin Nup120/160 beta-propeller" evidence="4">
    <location>
        <begin position="81"/>
        <end position="585"/>
    </location>
</feature>
<dbReference type="Pfam" id="PF23300">
    <property type="entry name" value="HEAT_Nup120"/>
    <property type="match status" value="1"/>
</dbReference>
<dbReference type="PANTHER" id="PTHR21286">
    <property type="entry name" value="NUCLEAR PORE COMPLEX PROTEIN NUP160"/>
    <property type="match status" value="1"/>
</dbReference>
<dbReference type="PANTHER" id="PTHR21286:SF0">
    <property type="entry name" value="NUCLEAR PORE COMPLEX PROTEIN NUP160"/>
    <property type="match status" value="1"/>
</dbReference>
<protein>
    <submittedName>
        <fullName evidence="7">Uncharacterized protein</fullName>
    </submittedName>
</protein>
<evidence type="ECO:0000259" key="6">
    <source>
        <dbReference type="Pfam" id="PF23300"/>
    </source>
</evidence>
<evidence type="ECO:0000259" key="5">
    <source>
        <dbReference type="Pfam" id="PF21486"/>
    </source>
</evidence>
<proteinExistence type="predicted"/>
<dbReference type="InterPro" id="IPR021717">
    <property type="entry name" value="Nucleoporin_Nup160"/>
</dbReference>
<feature type="domain" description="Nucleoporin Nup120 helical" evidence="5">
    <location>
        <begin position="629"/>
        <end position="760"/>
    </location>
</feature>
<dbReference type="GO" id="GO:0017056">
    <property type="term" value="F:structural constituent of nuclear pore"/>
    <property type="evidence" value="ECO:0007669"/>
    <property type="project" value="TreeGrafter"/>
</dbReference>
<sequence>MDQGPFQSIYKETRLDLESTAQGSTVAIRLPPHGLSLWPTRTAKRPHIVEIPVAEDEDLFKQRRLATEASVYHRANKAFPRSFLWRVLENGKVLSIRAVDFSKPATKEESHLTLRLHLPSPALPSCIALSDSEEHDSLSVFVLTESNHLYTLTLRPDFFRKPASTEGNVADWSKSYLCTAFSFKHPHRLVALTADELLISLIDGGLLKLNRKSGGDGSEWKEVFYNEGGWSNSFRSLIPFQGSNTVHYGKHNMELSAVTSIASPVINIRGMPYAFTVSLNHQLRVWNLITGKIAYMRDLLNEKLDPKEAVKKVIDPSLSQLVKVVYGTDRRALCVTYSPLEDGEFKFLRFQPVSEDGELKVDDIFPKNKLVPRRPTSAVWTLADFSVMFGESANDFSLWTLWKNNLTYRVQQLTFSSAGNLEGSGNRAQDVKYSWDKDWKVMTTETLDETPKPTLFSGDASDITDKWLEYFFSPGRYSSATIETGLAIFDNNSGAASRRSGSLPERMCSVLASNYNISRAADGSMDYESIRKATGEQWNKFYRLICELDKQRGEAQSLVIDPNGNLPWVMLADGITAVRECSDIERIWHNRELERIPKDLSTVATPILVAAEFRKSLSPSLLHSCKSMLLSEMFEEPSLTGPARVRAFYEKCDFPNQIADEDYNQVVDDLKLYGKREFKDITPQVYEAMYALMLGPVLANRNSGQAVSEFGRKLIIRGIQEIIELHRNIIIDQIILLVLIEVEVNHSENGIGFETAAVFLRFLNMLKKLELLDWLITTRISLPLGFDDAVASPGEKAKKQDSLRMETVPVIDAIMRHLFDLEPSGEYDMTVGLTAFIQQICSPLSSYETSPSLIQCYLLHQNRPDLAMDVSRFCDQDPFSTYIQGRAYLASGDPQAAALLFKKAAYGLSHSKTYFPSAGYLDEIERKDLSSGLPKYYSHIAAKYEKEKMYSYVIDFSRLSLQFLRHGSEDYEDKRLRTEMQSRLFTAALKTSRYELAHSALALLTNHPLQLASLRELITKMCENNCATELTELPLVGLHDEVDDFLASKCRKIVDVTVGVPYHKILYSWRIRRNDFRGAAAISLERLQRLQECGEGDKTLAQDDLETPVTTQYKLLINALSCVDPKQAWILYDQPQDRLSASKNGNAVEVKRRVITLDEIRREYQAELDRIAAIGNNQFAFQGGDEMDIL</sequence>
<dbReference type="EMBL" id="CAJVRL010000038">
    <property type="protein sequence ID" value="CAG8950672.1"/>
    <property type="molecule type" value="Genomic_DNA"/>
</dbReference>
<evidence type="ECO:0000259" key="4">
    <source>
        <dbReference type="Pfam" id="PF11715"/>
    </source>
</evidence>
<dbReference type="AlphaFoldDB" id="A0A9N9KRE6"/>
<accession>A0A9N9KRE6</accession>
<dbReference type="InterPro" id="IPR056548">
    <property type="entry name" value="HEAT_Nup120"/>
</dbReference>
<dbReference type="Proteomes" id="UP000696280">
    <property type="component" value="Unassembled WGS sequence"/>
</dbReference>
<feature type="domain" description="Nucleoporin nup120-like HEAT repeat" evidence="6">
    <location>
        <begin position="854"/>
        <end position="1023"/>
    </location>
</feature>
<dbReference type="GO" id="GO:0005643">
    <property type="term" value="C:nuclear pore"/>
    <property type="evidence" value="ECO:0007669"/>
    <property type="project" value="UniProtKB-ARBA"/>
</dbReference>
<keyword evidence="8" id="KW-1185">Reference proteome</keyword>
<evidence type="ECO:0000313" key="8">
    <source>
        <dbReference type="Proteomes" id="UP000696280"/>
    </source>
</evidence>
<gene>
    <name evidence="7" type="ORF">HYFRA_00002882</name>
</gene>